<dbReference type="Pfam" id="PF12867">
    <property type="entry name" value="DinB_2"/>
    <property type="match status" value="1"/>
</dbReference>
<name>A0AA49JII5_9BACT</name>
<dbReference type="InterPro" id="IPR024775">
    <property type="entry name" value="DinB-like"/>
</dbReference>
<reference evidence="2" key="1">
    <citation type="journal article" date="2023" name="Comput. Struct. Biotechnol. J.">
        <title>Discovery of a novel marine Bacteroidetes with a rich repertoire of carbohydrate-active enzymes.</title>
        <authorList>
            <person name="Chen B."/>
            <person name="Liu G."/>
            <person name="Chen Q."/>
            <person name="Wang H."/>
            <person name="Liu L."/>
            <person name="Tang K."/>
        </authorList>
    </citation>
    <scope>NUCLEOTIDE SEQUENCE</scope>
    <source>
        <strain evidence="2">TK19036</strain>
    </source>
</reference>
<dbReference type="SUPFAM" id="SSF109854">
    <property type="entry name" value="DinB/YfiT-like putative metalloenzymes"/>
    <property type="match status" value="1"/>
</dbReference>
<accession>A0AA49JII5</accession>
<evidence type="ECO:0000259" key="1">
    <source>
        <dbReference type="Pfam" id="PF12867"/>
    </source>
</evidence>
<protein>
    <submittedName>
        <fullName evidence="2">DinB family protein</fullName>
    </submittedName>
</protein>
<organism evidence="2">
    <name type="scientific">Roseihalotalea indica</name>
    <dbReference type="NCBI Taxonomy" id="2867963"/>
    <lineage>
        <taxon>Bacteria</taxon>
        <taxon>Pseudomonadati</taxon>
        <taxon>Bacteroidota</taxon>
        <taxon>Cytophagia</taxon>
        <taxon>Cytophagales</taxon>
        <taxon>Catalimonadaceae</taxon>
        <taxon>Roseihalotalea</taxon>
    </lineage>
</organism>
<proteinExistence type="predicted"/>
<gene>
    <name evidence="2" type="ORF">K4G66_22985</name>
</gene>
<dbReference type="EMBL" id="CP120682">
    <property type="protein sequence ID" value="WKN35247.1"/>
    <property type="molecule type" value="Genomic_DNA"/>
</dbReference>
<dbReference type="Gene3D" id="1.20.120.450">
    <property type="entry name" value="dinb family like domain"/>
    <property type="match status" value="1"/>
</dbReference>
<feature type="domain" description="DinB-like" evidence="1">
    <location>
        <begin position="9"/>
        <end position="172"/>
    </location>
</feature>
<reference evidence="2" key="2">
    <citation type="journal article" date="2024" name="Antonie Van Leeuwenhoek">
        <title>Roseihalotalea indica gen. nov., sp. nov., a halophilic Bacteroidetes from mesopelagic Southwest Indian Ocean with higher carbohydrate metabolic potential.</title>
        <authorList>
            <person name="Chen B."/>
            <person name="Zhang M."/>
            <person name="Lin D."/>
            <person name="Ye J."/>
            <person name="Tang K."/>
        </authorList>
    </citation>
    <scope>NUCLEOTIDE SEQUENCE</scope>
    <source>
        <strain evidence="2">TK19036</strain>
    </source>
</reference>
<evidence type="ECO:0000313" key="2">
    <source>
        <dbReference type="EMBL" id="WKN35247.1"/>
    </source>
</evidence>
<dbReference type="AlphaFoldDB" id="A0AA49JII5"/>
<dbReference type="InterPro" id="IPR034660">
    <property type="entry name" value="DinB/YfiT-like"/>
</dbReference>
<sequence>MQANKWTSQLLRITSRFQQTFGTLTAEQLNWKPDPSIWSIAQNIDHLMVINKTYFPILTALQEGTYRPPFMARIGFMVNFLGNTLLKAVQPDRKKKTKTFPLWEPTQSEVSADILKRFEEHQVELARMIEHTTEAVEKGTVIASPANRNIVYKLETAFDIIVAHEHRHFEQAKEVLERLPGQDSAPDNIA</sequence>